<name>A0AAE9EMY6_CAEBR</name>
<dbReference type="AlphaFoldDB" id="A0AAE9EMY6"/>
<dbReference type="EMBL" id="CP092623">
    <property type="protein sequence ID" value="UMM27453.1"/>
    <property type="molecule type" value="Genomic_DNA"/>
</dbReference>
<keyword evidence="3" id="KW-1185">Reference proteome</keyword>
<proteinExistence type="predicted"/>
<evidence type="ECO:0000313" key="2">
    <source>
        <dbReference type="EMBL" id="UMM27453.1"/>
    </source>
</evidence>
<organism evidence="2 3">
    <name type="scientific">Caenorhabditis briggsae</name>
    <dbReference type="NCBI Taxonomy" id="6238"/>
    <lineage>
        <taxon>Eukaryota</taxon>
        <taxon>Metazoa</taxon>
        <taxon>Ecdysozoa</taxon>
        <taxon>Nematoda</taxon>
        <taxon>Chromadorea</taxon>
        <taxon>Rhabditida</taxon>
        <taxon>Rhabditina</taxon>
        <taxon>Rhabditomorpha</taxon>
        <taxon>Rhabditoidea</taxon>
        <taxon>Rhabditidae</taxon>
        <taxon>Peloderinae</taxon>
        <taxon>Caenorhabditis</taxon>
    </lineage>
</organism>
<keyword evidence="1" id="KW-1133">Transmembrane helix</keyword>
<accession>A0AAE9EMY6</accession>
<protein>
    <submittedName>
        <fullName evidence="2">Uncharacterized protein</fullName>
    </submittedName>
</protein>
<sequence>MWRSTTPSTTRTAFQFRRRRSRRLIQDVPIWTTTRLQSDQLQLSALRRRTMIRDRMVPRHQPKKNQKKMNGSRMADFFLSKFFKLLSVILNFFGLNGN</sequence>
<dbReference type="Proteomes" id="UP000829354">
    <property type="component" value="Chromosome IV"/>
</dbReference>
<evidence type="ECO:0000256" key="1">
    <source>
        <dbReference type="SAM" id="Phobius"/>
    </source>
</evidence>
<keyword evidence="1" id="KW-0472">Membrane</keyword>
<reference evidence="2 3" key="1">
    <citation type="submission" date="2022-04" db="EMBL/GenBank/DDBJ databases">
        <title>Chromosome-level reference genomes for two strains of Caenorhabditis briggsae: an improved platform for comparative genomics.</title>
        <authorList>
            <person name="Stevens L."/>
            <person name="Andersen E."/>
        </authorList>
    </citation>
    <scope>NUCLEOTIDE SEQUENCE [LARGE SCALE GENOMIC DNA]</scope>
    <source>
        <strain evidence="2">VX34</strain>
        <tissue evidence="2">Whole-organism</tissue>
    </source>
</reference>
<keyword evidence="1" id="KW-0812">Transmembrane</keyword>
<feature type="transmembrane region" description="Helical" evidence="1">
    <location>
        <begin position="77"/>
        <end position="95"/>
    </location>
</feature>
<evidence type="ECO:0000313" key="3">
    <source>
        <dbReference type="Proteomes" id="UP000829354"/>
    </source>
</evidence>
<gene>
    <name evidence="2" type="ORF">L5515_010738</name>
</gene>